<name>A0ABN2RRR9_9PSEU</name>
<organism evidence="2 3">
    <name type="scientific">Amycolatopsis minnesotensis</name>
    <dbReference type="NCBI Taxonomy" id="337894"/>
    <lineage>
        <taxon>Bacteria</taxon>
        <taxon>Bacillati</taxon>
        <taxon>Actinomycetota</taxon>
        <taxon>Actinomycetes</taxon>
        <taxon>Pseudonocardiales</taxon>
        <taxon>Pseudonocardiaceae</taxon>
        <taxon>Amycolatopsis</taxon>
    </lineage>
</organism>
<keyword evidence="3" id="KW-1185">Reference proteome</keyword>
<feature type="compositionally biased region" description="Polar residues" evidence="1">
    <location>
        <begin position="1"/>
        <end position="25"/>
    </location>
</feature>
<evidence type="ECO:0000313" key="3">
    <source>
        <dbReference type="Proteomes" id="UP001501116"/>
    </source>
</evidence>
<comment type="caution">
    <text evidence="2">The sequence shown here is derived from an EMBL/GenBank/DDBJ whole genome shotgun (WGS) entry which is preliminary data.</text>
</comment>
<feature type="region of interest" description="Disordered" evidence="1">
    <location>
        <begin position="1"/>
        <end position="59"/>
    </location>
</feature>
<gene>
    <name evidence="2" type="ORF">GCM10009754_55960</name>
</gene>
<evidence type="ECO:0000313" key="2">
    <source>
        <dbReference type="EMBL" id="GAA1973764.1"/>
    </source>
</evidence>
<evidence type="ECO:0000256" key="1">
    <source>
        <dbReference type="SAM" id="MobiDB-lite"/>
    </source>
</evidence>
<sequence>MPQRNHNNTEAKPNGTGNASGTARQGDQRIPFRGELSLVTNDATCTEERQFPTARRRRA</sequence>
<reference evidence="2 3" key="1">
    <citation type="journal article" date="2019" name="Int. J. Syst. Evol. Microbiol.">
        <title>The Global Catalogue of Microorganisms (GCM) 10K type strain sequencing project: providing services to taxonomists for standard genome sequencing and annotation.</title>
        <authorList>
            <consortium name="The Broad Institute Genomics Platform"/>
            <consortium name="The Broad Institute Genome Sequencing Center for Infectious Disease"/>
            <person name="Wu L."/>
            <person name="Ma J."/>
        </authorList>
    </citation>
    <scope>NUCLEOTIDE SEQUENCE [LARGE SCALE GENOMIC DNA]</scope>
    <source>
        <strain evidence="2 3">JCM 14545</strain>
    </source>
</reference>
<dbReference type="Proteomes" id="UP001501116">
    <property type="component" value="Unassembled WGS sequence"/>
</dbReference>
<dbReference type="EMBL" id="BAAANN010000024">
    <property type="protein sequence ID" value="GAA1973764.1"/>
    <property type="molecule type" value="Genomic_DNA"/>
</dbReference>
<accession>A0ABN2RRR9</accession>
<protein>
    <submittedName>
        <fullName evidence="2">Uncharacterized protein</fullName>
    </submittedName>
</protein>
<proteinExistence type="predicted"/>